<dbReference type="AlphaFoldDB" id="A0A0R3X3U1"/>
<dbReference type="PANTHER" id="PTHR46406:SF1">
    <property type="entry name" value="NITRIC OXIDE-ASSOCIATED PROTEIN 1"/>
    <property type="match status" value="1"/>
</dbReference>
<evidence type="ECO:0000313" key="2">
    <source>
        <dbReference type="Proteomes" id="UP000274429"/>
    </source>
</evidence>
<dbReference type="PANTHER" id="PTHR46406">
    <property type="entry name" value="NITRIC OXIDE-ASSOCIATED PROTEIN 1"/>
    <property type="match status" value="1"/>
</dbReference>
<dbReference type="SUPFAM" id="SSF52540">
    <property type="entry name" value="P-loop containing nucleoside triphosphate hydrolases"/>
    <property type="match status" value="1"/>
</dbReference>
<reference evidence="1 2" key="2">
    <citation type="submission" date="2018-11" db="EMBL/GenBank/DDBJ databases">
        <authorList>
            <consortium name="Pathogen Informatics"/>
        </authorList>
    </citation>
    <scope>NUCLEOTIDE SEQUENCE [LARGE SCALE GENOMIC DNA]</scope>
</reference>
<evidence type="ECO:0000313" key="3">
    <source>
        <dbReference type="WBParaSite" id="TTAC_0000803501-mRNA-1"/>
    </source>
</evidence>
<proteinExistence type="predicted"/>
<dbReference type="STRING" id="6205.A0A0R3X3U1"/>
<sequence>MIKLDILSCRVVATRQVQAWLSLRPYTREQRFIKALQKQERRLKRDSLRRQDSPIVFQSQADAISLTSAHSVVSSPLFFEPHGPLKTPKRQLLDRETLNRIYNLSVNTNCIVLNISCAGCGAKLHCGTPGTHGFLPEPEILKLKSSSHLRRGRNRAAQLPVVCLRCQLVDQYETALKESVPSEQYEEQVITELNNHANSTILLVADMTNLPHSIVPLRLANPSGHKIVLIGNKVDQLPIDGPKFHSRWSEILLNSFTGISGLRKDNVFHIALISALKGYGMEKLLDFLLSKRLNVFDNWQLNIKTLSGDNSIINLEKYVICPAGTTAGLLKFPLARMSYVKRALRDQAKYTEEHSITRSAGSKTRELYGYIIVEGTSALCFLLPIYLTSFSDDKVAGPLTSSNIDAQAERVRNVLQDLSSKPTYRYRRDSQRAGVIEESDMGLRSLFQEELGVDATLEANQDTGSRLLISGTIDPRCFNPEAWCYDTPGLESCEQSLNFLSSDQLVEYMSLINGRKGDFHRPESRFLLPRTFVLRSGLTMLLGRLGRLDVIASKGPVYLTTQTRLPVHIVETSDVNAYCDEYAMFLGPGGTSEEYSMPSMTPVALESIHPVDLEQSVADVVLSGAGWVSVSGVKGATKKPCDNPREETEEDYGICLRAWTPGGVGVTVRKPSLLPYAIRRRGGRLPYLREYSGVSVNSRFAQFSPS</sequence>
<reference evidence="3" key="1">
    <citation type="submission" date="2017-02" db="UniProtKB">
        <authorList>
            <consortium name="WormBaseParasite"/>
        </authorList>
    </citation>
    <scope>IDENTIFICATION</scope>
</reference>
<dbReference type="InterPro" id="IPR052807">
    <property type="entry name" value="Mito_transl_resp_regulator"/>
</dbReference>
<keyword evidence="2" id="KW-1185">Reference proteome</keyword>
<accession>A0A0R3X3U1</accession>
<gene>
    <name evidence="1" type="ORF">TTAC_LOCUS8020</name>
</gene>
<dbReference type="EMBL" id="UYWX01020432">
    <property type="protein sequence ID" value="VDM32505.1"/>
    <property type="molecule type" value="Genomic_DNA"/>
</dbReference>
<organism evidence="3">
    <name type="scientific">Hydatigena taeniaeformis</name>
    <name type="common">Feline tapeworm</name>
    <name type="synonym">Taenia taeniaeformis</name>
    <dbReference type="NCBI Taxonomy" id="6205"/>
    <lineage>
        <taxon>Eukaryota</taxon>
        <taxon>Metazoa</taxon>
        <taxon>Spiralia</taxon>
        <taxon>Lophotrochozoa</taxon>
        <taxon>Platyhelminthes</taxon>
        <taxon>Cestoda</taxon>
        <taxon>Eucestoda</taxon>
        <taxon>Cyclophyllidea</taxon>
        <taxon>Taeniidae</taxon>
        <taxon>Hydatigera</taxon>
    </lineage>
</organism>
<dbReference type="InterPro" id="IPR027417">
    <property type="entry name" value="P-loop_NTPase"/>
</dbReference>
<dbReference type="Gene3D" id="3.40.50.300">
    <property type="entry name" value="P-loop containing nucleotide triphosphate hydrolases"/>
    <property type="match status" value="1"/>
</dbReference>
<dbReference type="OrthoDB" id="1696305at2759"/>
<protein>
    <submittedName>
        <fullName evidence="3">G domain-containing protein</fullName>
    </submittedName>
</protein>
<name>A0A0R3X3U1_HYDTA</name>
<evidence type="ECO:0000313" key="1">
    <source>
        <dbReference type="EMBL" id="VDM32505.1"/>
    </source>
</evidence>
<dbReference type="Proteomes" id="UP000274429">
    <property type="component" value="Unassembled WGS sequence"/>
</dbReference>
<dbReference type="WBParaSite" id="TTAC_0000803501-mRNA-1">
    <property type="protein sequence ID" value="TTAC_0000803501-mRNA-1"/>
    <property type="gene ID" value="TTAC_0000803501"/>
</dbReference>